<dbReference type="GO" id="GO:0005737">
    <property type="term" value="C:cytoplasm"/>
    <property type="evidence" value="ECO:0007669"/>
    <property type="project" value="TreeGrafter"/>
</dbReference>
<evidence type="ECO:0000256" key="1">
    <source>
        <dbReference type="ARBA" id="ARBA00010105"/>
    </source>
</evidence>
<accession>A0A1W0E583</accession>
<reference evidence="2 3" key="1">
    <citation type="journal article" date="2017" name="Environ. Microbiol.">
        <title>Decay of the glycolytic pathway and adaptation to intranuclear parasitism within Enterocytozoonidae microsporidia.</title>
        <authorList>
            <person name="Wiredu Boakye D."/>
            <person name="Jaroenlak P."/>
            <person name="Prachumwat A."/>
            <person name="Williams T.A."/>
            <person name="Bateman K.S."/>
            <person name="Itsathitphaisarn O."/>
            <person name="Sritunyalucksana K."/>
            <person name="Paszkiewicz K.H."/>
            <person name="Moore K.A."/>
            <person name="Stentiford G.D."/>
            <person name="Williams B.A."/>
        </authorList>
    </citation>
    <scope>NUCLEOTIDE SEQUENCE [LARGE SCALE GENOMIC DNA]</scope>
    <source>
        <strain evidence="2 3">TH1</strain>
    </source>
</reference>
<name>A0A1W0E583_9MICR</name>
<keyword evidence="2" id="KW-0378">Hydrolase</keyword>
<dbReference type="Proteomes" id="UP000192758">
    <property type="component" value="Unassembled WGS sequence"/>
</dbReference>
<dbReference type="GO" id="GO:0016787">
    <property type="term" value="F:hydrolase activity"/>
    <property type="evidence" value="ECO:0007669"/>
    <property type="project" value="UniProtKB-KW"/>
</dbReference>
<dbReference type="PANTHER" id="PTHR11215:SF1">
    <property type="entry name" value="MYG1 EXONUCLEASE"/>
    <property type="match status" value="1"/>
</dbReference>
<evidence type="ECO:0000313" key="3">
    <source>
        <dbReference type="Proteomes" id="UP000192758"/>
    </source>
</evidence>
<dbReference type="Pfam" id="PF03690">
    <property type="entry name" value="MYG1_exonuc"/>
    <property type="match status" value="1"/>
</dbReference>
<dbReference type="VEuPathDB" id="MicrosporidiaDB:EHP00_1326"/>
<sequence>MSKKIVKTNKNSLLIRGTTLNLKKLKPLKFITHSDSFHADEIIATAFLLEVYNDRDVELVRSRDMNVIETGDIVYDVGFVCDPKKKRFDHHMATFTETFNDKYNVKLSSAGLIFKYYHKELFTKKFNFNCYTKEVQEFITDKIYREYFLPADALDNGYDFHYDLLGIESARPRSIQDMVAAYNVHFIESAKNYEAVQLTNFSRALEMVREDLKNYLSFIFESYACEMEEAMREIKENKNKNIFIPNKNYNRSLLQDLLDNHDEVKFVIFTKGKNYRIYAVNKKGKQFETRCPLKKEWRGTRDEELQKISGISEITFVHATGFTGGASTLEAAIKMCEESMK</sequence>
<dbReference type="PANTHER" id="PTHR11215">
    <property type="entry name" value="METAL DEPENDENT HYDROLASE - RELATED"/>
    <property type="match status" value="1"/>
</dbReference>
<dbReference type="STRING" id="646526.A0A1W0E583"/>
<organism evidence="2 3">
    <name type="scientific">Ecytonucleospora hepatopenaei</name>
    <dbReference type="NCBI Taxonomy" id="646526"/>
    <lineage>
        <taxon>Eukaryota</taxon>
        <taxon>Fungi</taxon>
        <taxon>Fungi incertae sedis</taxon>
        <taxon>Microsporidia</taxon>
        <taxon>Enterocytozoonidae</taxon>
        <taxon>Ecytonucleospora</taxon>
    </lineage>
</organism>
<gene>
    <name evidence="2" type="ORF">EHP00_1326</name>
</gene>
<comment type="similarity">
    <text evidence="1">Belongs to the MYG1 family.</text>
</comment>
<dbReference type="GO" id="GO:0005634">
    <property type="term" value="C:nucleus"/>
    <property type="evidence" value="ECO:0007669"/>
    <property type="project" value="TreeGrafter"/>
</dbReference>
<keyword evidence="3" id="KW-1185">Reference proteome</keyword>
<dbReference type="OrthoDB" id="10265310at2759"/>
<comment type="caution">
    <text evidence="2">The sequence shown here is derived from an EMBL/GenBank/DDBJ whole genome shotgun (WGS) entry which is preliminary data.</text>
</comment>
<dbReference type="AlphaFoldDB" id="A0A1W0E583"/>
<evidence type="ECO:0000313" key="2">
    <source>
        <dbReference type="EMBL" id="OQS54437.1"/>
    </source>
</evidence>
<proteinExistence type="inferred from homology"/>
<protein>
    <submittedName>
        <fullName evidence="2">Metal-dependent protein hydrolase domain-containing protein</fullName>
    </submittedName>
</protein>
<dbReference type="InterPro" id="IPR003226">
    <property type="entry name" value="MYG1_exonuclease"/>
</dbReference>
<dbReference type="EMBL" id="MNPJ01000020">
    <property type="protein sequence ID" value="OQS54437.1"/>
    <property type="molecule type" value="Genomic_DNA"/>
</dbReference>